<dbReference type="GO" id="GO:1902936">
    <property type="term" value="F:phosphatidylinositol bisphosphate binding"/>
    <property type="evidence" value="ECO:0007669"/>
    <property type="project" value="TreeGrafter"/>
</dbReference>
<dbReference type="PANTHER" id="PTHR10174">
    <property type="entry name" value="ALPHA-TOCOPHEROL TRANSFER PROTEIN-RELATED"/>
    <property type="match status" value="1"/>
</dbReference>
<evidence type="ECO:0000259" key="1">
    <source>
        <dbReference type="PROSITE" id="PS50191"/>
    </source>
</evidence>
<dbReference type="PROSITE" id="PS50191">
    <property type="entry name" value="CRAL_TRIO"/>
    <property type="match status" value="1"/>
</dbReference>
<dbReference type="InterPro" id="IPR036865">
    <property type="entry name" value="CRAL-TRIO_dom_sf"/>
</dbReference>
<dbReference type="PRINTS" id="PR00180">
    <property type="entry name" value="CRETINALDHBP"/>
</dbReference>
<keyword evidence="3" id="KW-1185">Reference proteome</keyword>
<evidence type="ECO:0000313" key="3">
    <source>
        <dbReference type="Proteomes" id="UP000292052"/>
    </source>
</evidence>
<dbReference type="SMART" id="SM01100">
    <property type="entry name" value="CRAL_TRIO_N"/>
    <property type="match status" value="1"/>
</dbReference>
<dbReference type="InterPro" id="IPR036273">
    <property type="entry name" value="CRAL/TRIO_N_dom_sf"/>
</dbReference>
<comment type="caution">
    <text evidence="2">The sequence shown here is derived from an EMBL/GenBank/DDBJ whole genome shotgun (WGS) entry which is preliminary data.</text>
</comment>
<dbReference type="EMBL" id="QDEB01073105">
    <property type="protein sequence ID" value="RZC35208.1"/>
    <property type="molecule type" value="Genomic_DNA"/>
</dbReference>
<feature type="domain" description="CRAL-TRIO" evidence="1">
    <location>
        <begin position="113"/>
        <end position="278"/>
    </location>
</feature>
<organism evidence="2 3">
    <name type="scientific">Asbolus verrucosus</name>
    <name type="common">Desert ironclad beetle</name>
    <dbReference type="NCBI Taxonomy" id="1661398"/>
    <lineage>
        <taxon>Eukaryota</taxon>
        <taxon>Metazoa</taxon>
        <taxon>Ecdysozoa</taxon>
        <taxon>Arthropoda</taxon>
        <taxon>Hexapoda</taxon>
        <taxon>Insecta</taxon>
        <taxon>Pterygota</taxon>
        <taxon>Neoptera</taxon>
        <taxon>Endopterygota</taxon>
        <taxon>Coleoptera</taxon>
        <taxon>Polyphaga</taxon>
        <taxon>Cucujiformia</taxon>
        <taxon>Tenebrionidae</taxon>
        <taxon>Pimeliinae</taxon>
        <taxon>Asbolus</taxon>
    </lineage>
</organism>
<dbReference type="Pfam" id="PF00650">
    <property type="entry name" value="CRAL_TRIO"/>
    <property type="match status" value="1"/>
</dbReference>
<accession>A0A482VS68</accession>
<protein>
    <submittedName>
        <fullName evidence="2">Alpha-tocopherol transfer protein-like</fullName>
    </submittedName>
</protein>
<dbReference type="OrthoDB" id="1434354at2759"/>
<dbReference type="Gene3D" id="1.20.5.1200">
    <property type="entry name" value="Alpha-tocopherol transfer"/>
    <property type="match status" value="1"/>
</dbReference>
<dbReference type="SUPFAM" id="SSF46938">
    <property type="entry name" value="CRAL/TRIO N-terminal domain"/>
    <property type="match status" value="1"/>
</dbReference>
<proteinExistence type="predicted"/>
<dbReference type="SUPFAM" id="SSF52087">
    <property type="entry name" value="CRAL/TRIO domain"/>
    <property type="match status" value="1"/>
</dbReference>
<reference evidence="2 3" key="1">
    <citation type="submission" date="2017-03" db="EMBL/GenBank/DDBJ databases">
        <title>Genome of the blue death feigning beetle - Asbolus verrucosus.</title>
        <authorList>
            <person name="Rider S.D."/>
        </authorList>
    </citation>
    <scope>NUCLEOTIDE SEQUENCE [LARGE SCALE GENOMIC DNA]</scope>
    <source>
        <strain evidence="2">Butters</strain>
        <tissue evidence="2">Head and leg muscle</tissue>
    </source>
</reference>
<dbReference type="PANTHER" id="PTHR10174:SF120">
    <property type="entry name" value="CELLULAR RETINALDEHYDE BINDING PROTEIN"/>
    <property type="match status" value="1"/>
</dbReference>
<dbReference type="CDD" id="cd00170">
    <property type="entry name" value="SEC14"/>
    <property type="match status" value="1"/>
</dbReference>
<dbReference type="InterPro" id="IPR011074">
    <property type="entry name" value="CRAL/TRIO_N_dom"/>
</dbReference>
<dbReference type="Gene3D" id="1.10.8.20">
    <property type="entry name" value="N-terminal domain of phosphatidylinositol transfer protein sec14p"/>
    <property type="match status" value="1"/>
</dbReference>
<gene>
    <name evidence="2" type="ORF">BDFB_008611</name>
</gene>
<dbReference type="InterPro" id="IPR001251">
    <property type="entry name" value="CRAL-TRIO_dom"/>
</dbReference>
<name>A0A482VS68_ASBVE</name>
<dbReference type="AlphaFoldDB" id="A0A482VS68"/>
<dbReference type="GO" id="GO:0016020">
    <property type="term" value="C:membrane"/>
    <property type="evidence" value="ECO:0007669"/>
    <property type="project" value="TreeGrafter"/>
</dbReference>
<dbReference type="Gene3D" id="3.40.525.10">
    <property type="entry name" value="CRAL-TRIO lipid binding domain"/>
    <property type="match status" value="1"/>
</dbReference>
<dbReference type="Proteomes" id="UP000292052">
    <property type="component" value="Unassembled WGS sequence"/>
</dbReference>
<sequence length="335" mass="38857">MSSIRLIISNPWTENNNALAEKKLVCKKQDGITDRLAKIARTELREDENIKKQCLQHLTEWIKKNEDIENCSTNDKFLLRFLRVKKFSIPMAEQTLLKYLNFRKRFKEFMYGLDYLNNDLINKGYIFASPFRDSHGRRVIIYNLSKVNPHEYTGRDICQAHAITYETLLDDEENQILGINHVADLEGLSAAFLTLWSISEFATIIRWGEQSVPMRHKEVNILNFPTGLKYVYDFVQSNIKSQKLKDRISIHNSLSDLHNKVNKRCLPLELGGMMPIEDMIELWKDELAAKREILLSYDTMNLLSDRGIIRKNNAPTLDDTGTGSLPGSFRKLEVD</sequence>
<feature type="non-terminal residue" evidence="2">
    <location>
        <position position="335"/>
    </location>
</feature>
<evidence type="ECO:0000313" key="2">
    <source>
        <dbReference type="EMBL" id="RZC35208.1"/>
    </source>
</evidence>